<dbReference type="NCBIfam" id="TIGR00001">
    <property type="entry name" value="rpmI_bact"/>
    <property type="match status" value="1"/>
</dbReference>
<dbReference type="EMBL" id="JAECVW010000002">
    <property type="protein sequence ID" value="MBH8594763.1"/>
    <property type="molecule type" value="Genomic_DNA"/>
</dbReference>
<feature type="compositionally biased region" description="Basic residues" evidence="7">
    <location>
        <begin position="1"/>
        <end position="26"/>
    </location>
</feature>
<dbReference type="Gene3D" id="4.10.410.60">
    <property type="match status" value="1"/>
</dbReference>
<dbReference type="RefSeq" id="WP_037993415.1">
    <property type="nucleotide sequence ID" value="NZ_JACEIR010000004.1"/>
</dbReference>
<dbReference type="PRINTS" id="PR00064">
    <property type="entry name" value="RIBOSOMALL35"/>
</dbReference>
<keyword evidence="3 5" id="KW-0687">Ribonucleoprotein</keyword>
<evidence type="ECO:0000313" key="9">
    <source>
        <dbReference type="Proteomes" id="UP000633619"/>
    </source>
</evidence>
<dbReference type="PROSITE" id="PS00936">
    <property type="entry name" value="RIBOSOMAL_L35"/>
    <property type="match status" value="1"/>
</dbReference>
<dbReference type="GO" id="GO:0022625">
    <property type="term" value="C:cytosolic large ribosomal subunit"/>
    <property type="evidence" value="ECO:0007669"/>
    <property type="project" value="TreeGrafter"/>
</dbReference>
<dbReference type="InterPro" id="IPR018265">
    <property type="entry name" value="Ribosomal_bL35_CS"/>
</dbReference>
<feature type="region of interest" description="Disordered" evidence="7">
    <location>
        <begin position="1"/>
        <end position="52"/>
    </location>
</feature>
<dbReference type="GO" id="GO:0006412">
    <property type="term" value="P:translation"/>
    <property type="evidence" value="ECO:0007669"/>
    <property type="project" value="UniProtKB-UniRule"/>
</dbReference>
<comment type="caution">
    <text evidence="8">The sequence shown here is derived from an EMBL/GenBank/DDBJ whole genome shotgun (WGS) entry which is preliminary data.</text>
</comment>
<dbReference type="PANTHER" id="PTHR33343:SF1">
    <property type="entry name" value="LARGE RIBOSOMAL SUBUNIT PROTEIN BL35M"/>
    <property type="match status" value="1"/>
</dbReference>
<evidence type="ECO:0000256" key="5">
    <source>
        <dbReference type="HAMAP-Rule" id="MF_00514"/>
    </source>
</evidence>
<dbReference type="HAMAP" id="MF_00514">
    <property type="entry name" value="Ribosomal_bL35"/>
    <property type="match status" value="1"/>
</dbReference>
<evidence type="ECO:0000256" key="7">
    <source>
        <dbReference type="SAM" id="MobiDB-lite"/>
    </source>
</evidence>
<dbReference type="InterPro" id="IPR001706">
    <property type="entry name" value="Ribosomal_bL35"/>
</dbReference>
<evidence type="ECO:0000256" key="1">
    <source>
        <dbReference type="ARBA" id="ARBA00006598"/>
    </source>
</evidence>
<dbReference type="FunFam" id="4.10.410.60:FF:000001">
    <property type="entry name" value="50S ribosomal protein L35"/>
    <property type="match status" value="1"/>
</dbReference>
<dbReference type="AlphaFoldDB" id="A0A8I1DBU3"/>
<evidence type="ECO:0000256" key="6">
    <source>
        <dbReference type="RuleBase" id="RU000568"/>
    </source>
</evidence>
<dbReference type="Pfam" id="PF01632">
    <property type="entry name" value="Ribosomal_L35p"/>
    <property type="match status" value="1"/>
</dbReference>
<keyword evidence="9" id="KW-1185">Reference proteome</keyword>
<proteinExistence type="inferred from homology"/>
<reference evidence="8 9" key="1">
    <citation type="submission" date="2020-12" db="EMBL/GenBank/DDBJ databases">
        <title>WGS of Thermoactinomyces spp.</title>
        <authorList>
            <person name="Cheng K."/>
        </authorList>
    </citation>
    <scope>NUCLEOTIDE SEQUENCE [LARGE SCALE GENOMIC DNA]</scope>
    <source>
        <strain evidence="9">CICC 10671\DSM 43846</strain>
    </source>
</reference>
<evidence type="ECO:0000256" key="2">
    <source>
        <dbReference type="ARBA" id="ARBA00022980"/>
    </source>
</evidence>
<organism evidence="8 9">
    <name type="scientific">Thermoactinomyces intermedius</name>
    <dbReference type="NCBI Taxonomy" id="2024"/>
    <lineage>
        <taxon>Bacteria</taxon>
        <taxon>Bacillati</taxon>
        <taxon>Bacillota</taxon>
        <taxon>Bacilli</taxon>
        <taxon>Bacillales</taxon>
        <taxon>Thermoactinomycetaceae</taxon>
        <taxon>Thermoactinomyces</taxon>
    </lineage>
</organism>
<dbReference type="SUPFAM" id="SSF143034">
    <property type="entry name" value="L35p-like"/>
    <property type="match status" value="1"/>
</dbReference>
<evidence type="ECO:0000313" key="8">
    <source>
        <dbReference type="EMBL" id="MBH8594763.1"/>
    </source>
</evidence>
<dbReference type="GO" id="GO:0003735">
    <property type="term" value="F:structural constituent of ribosome"/>
    <property type="evidence" value="ECO:0007669"/>
    <property type="project" value="InterPro"/>
</dbReference>
<dbReference type="InterPro" id="IPR037229">
    <property type="entry name" value="Ribosomal_bL35_sf"/>
</dbReference>
<keyword evidence="2 5" id="KW-0689">Ribosomal protein</keyword>
<evidence type="ECO:0000256" key="3">
    <source>
        <dbReference type="ARBA" id="ARBA00023274"/>
    </source>
</evidence>
<sequence length="65" mass="7571">MPKMKTKKAAAKRFKKTGTGKVKRSHAYTSHLFEAKSPKRKRKLRKSAIMHSGDEKRIRQLISYL</sequence>
<comment type="similarity">
    <text evidence="1 5 6">Belongs to the bacterial ribosomal protein bL35 family.</text>
</comment>
<name>A0A8I1DBU3_THEIN</name>
<accession>A0A8I1DBU3</accession>
<dbReference type="InterPro" id="IPR021137">
    <property type="entry name" value="Ribosomal_bL35-like"/>
</dbReference>
<gene>
    <name evidence="5 8" type="primary">rpmI</name>
    <name evidence="8" type="ORF">I8U20_05390</name>
</gene>
<dbReference type="PANTHER" id="PTHR33343">
    <property type="entry name" value="54S RIBOSOMAL PROTEIN BL35M"/>
    <property type="match status" value="1"/>
</dbReference>
<evidence type="ECO:0000256" key="4">
    <source>
        <dbReference type="ARBA" id="ARBA00071664"/>
    </source>
</evidence>
<protein>
    <recommendedName>
        <fullName evidence="4 5">Large ribosomal subunit protein bL35</fullName>
    </recommendedName>
</protein>
<feature type="compositionally biased region" description="Basic residues" evidence="7">
    <location>
        <begin position="38"/>
        <end position="48"/>
    </location>
</feature>
<dbReference type="Proteomes" id="UP000633619">
    <property type="component" value="Unassembled WGS sequence"/>
</dbReference>